<dbReference type="Proteomes" id="UP000264217">
    <property type="component" value="Unassembled WGS sequence"/>
</dbReference>
<dbReference type="EMBL" id="QWDC01000004">
    <property type="protein sequence ID" value="RFZ90418.1"/>
    <property type="molecule type" value="Genomic_DNA"/>
</dbReference>
<dbReference type="RefSeq" id="WP_117393831.1">
    <property type="nucleotide sequence ID" value="NZ_QWDC01000004.1"/>
</dbReference>
<sequence length="160" mass="18288">MPASILKPVTKARLSIAFAAICLLFCSFKGFMDEQGWTNWGNRMLNEAYDPSVEPNVKKFEINLTPDHFIRLRKTYQQGKQEYFSFKVSRFSALDYKPGTANTDTIKFKTLTDDIIYQTFEDPAGDLDSMATEWAIPVKKLSPKRLDSLKEALIFLKGTN</sequence>
<comment type="caution">
    <text evidence="1">The sequence shown here is derived from an EMBL/GenBank/DDBJ whole genome shotgun (WGS) entry which is preliminary data.</text>
</comment>
<evidence type="ECO:0000313" key="1">
    <source>
        <dbReference type="EMBL" id="RFZ90418.1"/>
    </source>
</evidence>
<gene>
    <name evidence="1" type="ORF">D0C36_21745</name>
</gene>
<accession>A0A372NNH4</accession>
<reference evidence="1 2" key="1">
    <citation type="submission" date="2018-08" db="EMBL/GenBank/DDBJ databases">
        <title>Mucilaginibacter sp. MYSH2.</title>
        <authorList>
            <person name="Seo T."/>
        </authorList>
    </citation>
    <scope>NUCLEOTIDE SEQUENCE [LARGE SCALE GENOMIC DNA]</scope>
    <source>
        <strain evidence="1 2">MYSH2</strain>
    </source>
</reference>
<dbReference type="AlphaFoldDB" id="A0A372NNH4"/>
<evidence type="ECO:0000313" key="2">
    <source>
        <dbReference type="Proteomes" id="UP000264217"/>
    </source>
</evidence>
<keyword evidence="2" id="KW-1185">Reference proteome</keyword>
<name>A0A372NNH4_9SPHI</name>
<dbReference type="OrthoDB" id="797136at2"/>
<organism evidence="1 2">
    <name type="scientific">Mucilaginibacter conchicola</name>
    <dbReference type="NCBI Taxonomy" id="2303333"/>
    <lineage>
        <taxon>Bacteria</taxon>
        <taxon>Pseudomonadati</taxon>
        <taxon>Bacteroidota</taxon>
        <taxon>Sphingobacteriia</taxon>
        <taxon>Sphingobacteriales</taxon>
        <taxon>Sphingobacteriaceae</taxon>
        <taxon>Mucilaginibacter</taxon>
    </lineage>
</organism>
<proteinExistence type="predicted"/>
<protein>
    <submittedName>
        <fullName evidence="1">Uncharacterized protein</fullName>
    </submittedName>
</protein>